<dbReference type="InterPro" id="IPR002921">
    <property type="entry name" value="Fungal_lipase-type"/>
</dbReference>
<comment type="caution">
    <text evidence="3">The sequence shown here is derived from an EMBL/GenBank/DDBJ whole genome shotgun (WGS) entry which is preliminary data.</text>
</comment>
<name>A0AAD3TBX9_NEPGR</name>
<dbReference type="GO" id="GO:0016787">
    <property type="term" value="F:hydrolase activity"/>
    <property type="evidence" value="ECO:0007669"/>
    <property type="project" value="UniProtKB-KW"/>
</dbReference>
<dbReference type="Pfam" id="PF01764">
    <property type="entry name" value="Lipase_3"/>
    <property type="match status" value="1"/>
</dbReference>
<dbReference type="PANTHER" id="PTHR31479">
    <property type="entry name" value="ALPHA/BETA-HYDROLASES SUPERFAMILY PROTEIN"/>
    <property type="match status" value="1"/>
</dbReference>
<accession>A0AAD3TBX9</accession>
<organism evidence="3 4">
    <name type="scientific">Nepenthes gracilis</name>
    <name type="common">Slender pitcher plant</name>
    <dbReference type="NCBI Taxonomy" id="150966"/>
    <lineage>
        <taxon>Eukaryota</taxon>
        <taxon>Viridiplantae</taxon>
        <taxon>Streptophyta</taxon>
        <taxon>Embryophyta</taxon>
        <taxon>Tracheophyta</taxon>
        <taxon>Spermatophyta</taxon>
        <taxon>Magnoliopsida</taxon>
        <taxon>eudicotyledons</taxon>
        <taxon>Gunneridae</taxon>
        <taxon>Pentapetalae</taxon>
        <taxon>Caryophyllales</taxon>
        <taxon>Nepenthaceae</taxon>
        <taxon>Nepenthes</taxon>
    </lineage>
</organism>
<evidence type="ECO:0000259" key="2">
    <source>
        <dbReference type="Pfam" id="PF01764"/>
    </source>
</evidence>
<evidence type="ECO:0000313" key="4">
    <source>
        <dbReference type="Proteomes" id="UP001279734"/>
    </source>
</evidence>
<keyword evidence="1" id="KW-0378">Hydrolase</keyword>
<feature type="domain" description="Fungal lipase-type" evidence="2">
    <location>
        <begin position="128"/>
        <end position="166"/>
    </location>
</feature>
<dbReference type="Proteomes" id="UP001279734">
    <property type="component" value="Unassembled WGS sequence"/>
</dbReference>
<reference evidence="3" key="1">
    <citation type="submission" date="2023-05" db="EMBL/GenBank/DDBJ databases">
        <title>Nepenthes gracilis genome sequencing.</title>
        <authorList>
            <person name="Fukushima K."/>
        </authorList>
    </citation>
    <scope>NUCLEOTIDE SEQUENCE</scope>
    <source>
        <strain evidence="3">SING2019-196</strain>
    </source>
</reference>
<dbReference type="Gene3D" id="3.40.50.1820">
    <property type="entry name" value="alpha/beta hydrolase"/>
    <property type="match status" value="1"/>
</dbReference>
<proteinExistence type="predicted"/>
<dbReference type="PANTHER" id="PTHR31479:SF2">
    <property type="entry name" value="ALPHA_BETA-HYDROLASES SUPERFAMILY PROTEIN"/>
    <property type="match status" value="1"/>
</dbReference>
<evidence type="ECO:0000313" key="3">
    <source>
        <dbReference type="EMBL" id="GMH26725.1"/>
    </source>
</evidence>
<dbReference type="InterPro" id="IPR029058">
    <property type="entry name" value="AB_hydrolase_fold"/>
</dbReference>
<keyword evidence="4" id="KW-1185">Reference proteome</keyword>
<gene>
    <name evidence="3" type="ORF">Nepgr_028568</name>
</gene>
<dbReference type="SUPFAM" id="SSF53474">
    <property type="entry name" value="alpha/beta-Hydrolases"/>
    <property type="match status" value="1"/>
</dbReference>
<dbReference type="AlphaFoldDB" id="A0AAD3TBX9"/>
<sequence>MASEREDFNLSGLLHLTVVDWDNEHHRRSIAASLVSGVYVLERDRQEARDGPQALAPPWWEFFHFQLFRLLIDDSDVSIFGAIYEFEPKTSQLSHSKKGIPHYVIAFRGTLTKPDTVLRDLELDLHLIRNGLHKTSHSNIWLAGHSLGAAMAMLAGKNMATMGNFLECFLFNPPFFSAPIENIRDKKLKHGIRIAGSVITAGLALAASVKQPLPKTRSADPFTALSSWVPNIFVHTADRLCAEYIGYFEHREKMEQLGIGGIERLAAQHSFGGLVMRALGKDAEPAMHLLPSASLTVNMSPASDFKQAHGLQQWWRHDLQLRNQIYLY</sequence>
<protein>
    <recommendedName>
        <fullName evidence="2">Fungal lipase-type domain-containing protein</fullName>
    </recommendedName>
</protein>
<dbReference type="EMBL" id="BSYO01000031">
    <property type="protein sequence ID" value="GMH26725.1"/>
    <property type="molecule type" value="Genomic_DNA"/>
</dbReference>
<evidence type="ECO:0000256" key="1">
    <source>
        <dbReference type="ARBA" id="ARBA00022801"/>
    </source>
</evidence>
<dbReference type="GO" id="GO:0006629">
    <property type="term" value="P:lipid metabolic process"/>
    <property type="evidence" value="ECO:0007669"/>
    <property type="project" value="InterPro"/>
</dbReference>